<keyword evidence="6" id="KW-0814">Transposable element</keyword>
<dbReference type="InterPro" id="IPR001207">
    <property type="entry name" value="Transposase_mutator"/>
</dbReference>
<dbReference type="GO" id="GO:0006313">
    <property type="term" value="P:DNA transposition"/>
    <property type="evidence" value="ECO:0007669"/>
    <property type="project" value="UniProtKB-UniRule"/>
</dbReference>
<keyword evidence="5 6" id="KW-0233">DNA recombination</keyword>
<dbReference type="PANTHER" id="PTHR33217:SF7">
    <property type="entry name" value="TRANSPOSASE FOR INSERTION SEQUENCE ELEMENT IS1081"/>
    <property type="match status" value="1"/>
</dbReference>
<keyword evidence="3 6" id="KW-0815">Transposition</keyword>
<comment type="caution">
    <text evidence="7">The sequence shown here is derived from an EMBL/GenBank/DDBJ whole genome shotgun (WGS) entry which is preliminary data.</text>
</comment>
<evidence type="ECO:0000256" key="5">
    <source>
        <dbReference type="ARBA" id="ARBA00023172"/>
    </source>
</evidence>
<gene>
    <name evidence="7" type="ORF">PG2071B_0819</name>
</gene>
<evidence type="ECO:0000256" key="3">
    <source>
        <dbReference type="ARBA" id="ARBA00022578"/>
    </source>
</evidence>
<comment type="similarity">
    <text evidence="2 6">Belongs to the transposase mutator family.</text>
</comment>
<name>A0A4Q5A7Q6_9BIFI</name>
<evidence type="ECO:0000256" key="1">
    <source>
        <dbReference type="ARBA" id="ARBA00002190"/>
    </source>
</evidence>
<dbReference type="PANTHER" id="PTHR33217">
    <property type="entry name" value="TRANSPOSASE FOR INSERTION SEQUENCE ELEMENT IS1081"/>
    <property type="match status" value="1"/>
</dbReference>
<dbReference type="GO" id="GO:0004803">
    <property type="term" value="F:transposase activity"/>
    <property type="evidence" value="ECO:0007669"/>
    <property type="project" value="UniProtKB-UniRule"/>
</dbReference>
<comment type="function">
    <text evidence="1 6">Required for the transposition of the insertion element.</text>
</comment>
<protein>
    <recommendedName>
        <fullName evidence="6">Mutator family transposase</fullName>
    </recommendedName>
</protein>
<reference evidence="7 8" key="1">
    <citation type="submission" date="2018-12" db="EMBL/GenBank/DDBJ databases">
        <title>Unveiling genomic diversity among members of the Bifidobacterium pseudolongum species, a widely distributed gut commensal of the animal kingdom.</title>
        <authorList>
            <person name="Lugli G.A."/>
            <person name="Duranti S."/>
            <person name="Albert K."/>
            <person name="Mancabelli L."/>
            <person name="Napoli S."/>
            <person name="Viappiani A."/>
            <person name="Anzalone R."/>
            <person name="Longhi G."/>
            <person name="Milani C."/>
            <person name="Turroni F."/>
            <person name="Alessandri G."/>
            <person name="Sela D.A."/>
            <person name="Van Sinderen D."/>
            <person name="Ventura M."/>
        </authorList>
    </citation>
    <scope>NUCLEOTIDE SEQUENCE [LARGE SCALE GENOMIC DNA]</scope>
    <source>
        <strain evidence="7 8">2071B</strain>
    </source>
</reference>
<keyword evidence="4 6" id="KW-0238">DNA-binding</keyword>
<evidence type="ECO:0000256" key="6">
    <source>
        <dbReference type="RuleBase" id="RU365089"/>
    </source>
</evidence>
<dbReference type="EMBL" id="RYUM01000009">
    <property type="protein sequence ID" value="RYQ19409.1"/>
    <property type="molecule type" value="Genomic_DNA"/>
</dbReference>
<evidence type="ECO:0000256" key="4">
    <source>
        <dbReference type="ARBA" id="ARBA00023125"/>
    </source>
</evidence>
<proteinExistence type="inferred from homology"/>
<dbReference type="AlphaFoldDB" id="A0A4Q5A7Q6"/>
<accession>A0A4Q5A7Q6</accession>
<sequence>MSDCKPLEEARQRKDRIVADYRDVADQAATCLDEGFESATGVMQLPAGLRPYMRTNNHLERLNREIKRRTRVIGVFPNTDAAVRMAGSVLIEQNRLAQARKAIFSEETYRKLM</sequence>
<evidence type="ECO:0000313" key="7">
    <source>
        <dbReference type="EMBL" id="RYQ19409.1"/>
    </source>
</evidence>
<dbReference type="Pfam" id="PF00872">
    <property type="entry name" value="Transposase_mut"/>
    <property type="match status" value="1"/>
</dbReference>
<dbReference type="Proteomes" id="UP000291187">
    <property type="component" value="Unassembled WGS sequence"/>
</dbReference>
<evidence type="ECO:0000313" key="8">
    <source>
        <dbReference type="Proteomes" id="UP000291187"/>
    </source>
</evidence>
<evidence type="ECO:0000256" key="2">
    <source>
        <dbReference type="ARBA" id="ARBA00010961"/>
    </source>
</evidence>
<organism evidence="7 8">
    <name type="scientific">Bifidobacterium pseudolongum subsp. globosum</name>
    <dbReference type="NCBI Taxonomy" id="1690"/>
    <lineage>
        <taxon>Bacteria</taxon>
        <taxon>Bacillati</taxon>
        <taxon>Actinomycetota</taxon>
        <taxon>Actinomycetes</taxon>
        <taxon>Bifidobacteriales</taxon>
        <taxon>Bifidobacteriaceae</taxon>
        <taxon>Bifidobacterium</taxon>
    </lineage>
</organism>
<dbReference type="GO" id="GO:0003677">
    <property type="term" value="F:DNA binding"/>
    <property type="evidence" value="ECO:0007669"/>
    <property type="project" value="UniProtKB-UniRule"/>
</dbReference>